<comment type="caution">
    <text evidence="1">The sequence shown here is derived from an EMBL/GenBank/DDBJ whole genome shotgun (WGS) entry which is preliminary data.</text>
</comment>
<reference evidence="1 2" key="1">
    <citation type="journal article" date="2022" name="Allergy">
        <title>Genome assembly and annotation of Periplaneta americana reveal a comprehensive cockroach allergen profile.</title>
        <authorList>
            <person name="Wang L."/>
            <person name="Xiong Q."/>
            <person name="Saelim N."/>
            <person name="Wang L."/>
            <person name="Nong W."/>
            <person name="Wan A.T."/>
            <person name="Shi M."/>
            <person name="Liu X."/>
            <person name="Cao Q."/>
            <person name="Hui J.H.L."/>
            <person name="Sookrung N."/>
            <person name="Leung T.F."/>
            <person name="Tungtrongchitr A."/>
            <person name="Tsui S.K.W."/>
        </authorList>
    </citation>
    <scope>NUCLEOTIDE SEQUENCE [LARGE SCALE GENOMIC DNA]</scope>
    <source>
        <strain evidence="1">PWHHKU_190912</strain>
    </source>
</reference>
<proteinExistence type="predicted"/>
<keyword evidence="2" id="KW-1185">Reference proteome</keyword>
<name>A0ABQ8TNL9_PERAM</name>
<evidence type="ECO:0000313" key="2">
    <source>
        <dbReference type="Proteomes" id="UP001148838"/>
    </source>
</evidence>
<sequence length="128" mass="14489">MFRAVASWSKASCLGLALRTARWFESSWGKKFAHEISASVWDRLDIGSYNELCVVRNHILYLLTGGTGDIRWDAGVRSETTVSSRTTGAYGLTVVKPGFVLIPRHECSIADRLIYVEESQEYRIKMNR</sequence>
<organism evidence="1 2">
    <name type="scientific">Periplaneta americana</name>
    <name type="common">American cockroach</name>
    <name type="synonym">Blatta americana</name>
    <dbReference type="NCBI Taxonomy" id="6978"/>
    <lineage>
        <taxon>Eukaryota</taxon>
        <taxon>Metazoa</taxon>
        <taxon>Ecdysozoa</taxon>
        <taxon>Arthropoda</taxon>
        <taxon>Hexapoda</taxon>
        <taxon>Insecta</taxon>
        <taxon>Pterygota</taxon>
        <taxon>Neoptera</taxon>
        <taxon>Polyneoptera</taxon>
        <taxon>Dictyoptera</taxon>
        <taxon>Blattodea</taxon>
        <taxon>Blattoidea</taxon>
        <taxon>Blattidae</taxon>
        <taxon>Blattinae</taxon>
        <taxon>Periplaneta</taxon>
    </lineage>
</organism>
<accession>A0ABQ8TNL9</accession>
<dbReference type="Proteomes" id="UP001148838">
    <property type="component" value="Unassembled WGS sequence"/>
</dbReference>
<gene>
    <name evidence="1" type="ORF">ANN_09352</name>
</gene>
<protein>
    <submittedName>
        <fullName evidence="1">Uncharacterized protein</fullName>
    </submittedName>
</protein>
<dbReference type="EMBL" id="JAJSOF020000005">
    <property type="protein sequence ID" value="KAJ4447347.1"/>
    <property type="molecule type" value="Genomic_DNA"/>
</dbReference>
<evidence type="ECO:0000313" key="1">
    <source>
        <dbReference type="EMBL" id="KAJ4447347.1"/>
    </source>
</evidence>